<keyword evidence="1" id="KW-0560">Oxidoreductase</keyword>
<dbReference type="PANTHER" id="PTHR45934:SF7">
    <property type="entry name" value="FAD_NAD(P)-BINDING OXIDOREDUCTASE FAMILY PROTEIN"/>
    <property type="match status" value="1"/>
</dbReference>
<evidence type="ECO:0000313" key="7">
    <source>
        <dbReference type="Proteomes" id="UP000027138"/>
    </source>
</evidence>
<keyword evidence="4" id="KW-0812">Transmembrane</keyword>
<keyword evidence="4" id="KW-1133">Transmembrane helix</keyword>
<gene>
    <name evidence="6" type="ORF">JCGZ_15065</name>
</gene>
<dbReference type="InterPro" id="IPR044560">
    <property type="entry name" value="MOase"/>
</dbReference>
<evidence type="ECO:0000256" key="1">
    <source>
        <dbReference type="ARBA" id="ARBA00023002"/>
    </source>
</evidence>
<dbReference type="Gene3D" id="3.50.50.60">
    <property type="entry name" value="FAD/NAD(P)-binding domain"/>
    <property type="match status" value="1"/>
</dbReference>
<dbReference type="OrthoDB" id="47494at2759"/>
<keyword evidence="7" id="KW-1185">Reference proteome</keyword>
<evidence type="ECO:0000256" key="4">
    <source>
        <dbReference type="SAM" id="Phobius"/>
    </source>
</evidence>
<dbReference type="Proteomes" id="UP000027138">
    <property type="component" value="Unassembled WGS sequence"/>
</dbReference>
<protein>
    <recommendedName>
        <fullName evidence="5">FAD-binding domain-containing protein</fullName>
    </recommendedName>
</protein>
<name>A0A067LKJ4_JATCU</name>
<keyword evidence="2" id="KW-0503">Monooxygenase</keyword>
<evidence type="ECO:0000313" key="6">
    <source>
        <dbReference type="EMBL" id="KDP45200.1"/>
    </source>
</evidence>
<keyword evidence="4" id="KW-0472">Membrane</keyword>
<evidence type="ECO:0000259" key="5">
    <source>
        <dbReference type="Pfam" id="PF01494"/>
    </source>
</evidence>
<organism evidence="6 7">
    <name type="scientific">Jatropha curcas</name>
    <name type="common">Barbados nut</name>
    <dbReference type="NCBI Taxonomy" id="180498"/>
    <lineage>
        <taxon>Eukaryota</taxon>
        <taxon>Viridiplantae</taxon>
        <taxon>Streptophyta</taxon>
        <taxon>Embryophyta</taxon>
        <taxon>Tracheophyta</taxon>
        <taxon>Spermatophyta</taxon>
        <taxon>Magnoliopsida</taxon>
        <taxon>eudicotyledons</taxon>
        <taxon>Gunneridae</taxon>
        <taxon>Pentapetalae</taxon>
        <taxon>rosids</taxon>
        <taxon>fabids</taxon>
        <taxon>Malpighiales</taxon>
        <taxon>Euphorbiaceae</taxon>
        <taxon>Crotonoideae</taxon>
        <taxon>Jatropheae</taxon>
        <taxon>Jatropha</taxon>
    </lineage>
</organism>
<dbReference type="Pfam" id="PF01494">
    <property type="entry name" value="FAD_binding_3"/>
    <property type="match status" value="1"/>
</dbReference>
<dbReference type="InterPro" id="IPR036188">
    <property type="entry name" value="FAD/NAD-bd_sf"/>
</dbReference>
<dbReference type="InterPro" id="IPR002938">
    <property type="entry name" value="FAD-bd"/>
</dbReference>
<dbReference type="EMBL" id="KK914233">
    <property type="protein sequence ID" value="KDP45200.1"/>
    <property type="molecule type" value="Genomic_DNA"/>
</dbReference>
<evidence type="ECO:0000256" key="3">
    <source>
        <dbReference type="ARBA" id="ARBA00024018"/>
    </source>
</evidence>
<comment type="similarity">
    <text evidence="3">Belongs to the 3-hydroxybenzoate 6-hydroxylase family.</text>
</comment>
<dbReference type="PANTHER" id="PTHR45934">
    <property type="entry name" value="FAD/NAD(P)-BINDING OXIDOREDUCTASE FAMILY PROTEIN"/>
    <property type="match status" value="1"/>
</dbReference>
<dbReference type="PRINTS" id="PR00420">
    <property type="entry name" value="RNGMNOXGNASE"/>
</dbReference>
<feature type="domain" description="FAD-binding" evidence="5">
    <location>
        <begin position="8"/>
        <end position="345"/>
    </location>
</feature>
<dbReference type="SUPFAM" id="SSF51905">
    <property type="entry name" value="FAD/NAD(P)-binding domain"/>
    <property type="match status" value="1"/>
</dbReference>
<dbReference type="AlphaFoldDB" id="A0A067LKJ4"/>
<accession>A0A067LKJ4</accession>
<dbReference type="GO" id="GO:0071949">
    <property type="term" value="F:FAD binding"/>
    <property type="evidence" value="ECO:0007669"/>
    <property type="project" value="InterPro"/>
</dbReference>
<sequence>MEQIREEDIVIVGGGICGLATALALHRKGIRSIVLEKSETLRATGVGIIMQANGWRALDELGVASVLRQTAAFIQSCRQISIHDKKPKEISLGSGERRCLKRNDLLKALADNLPADTIQFSTQVKSIEMDPITSYPVLCLVNGSVIEAKIVIGCDGLNSVIARILGLNSIAFSPTCVVRGFSHYENGHDYANQFLLLSDRNVQLGQVPVNDNLIYWFLTRKSTSEDSKISRDKILIKESTMDILKDFPEQAIEMINKSEHESLHLTGLRYRAPWDVLTTNFRKGTVTVGGDAMHAMGPFLAQGGSASLEDAVILARCLAEKIQNKAIVKEKVEEGIDKYLKQRKMRVFWLCLQTYLVGTVIQPPNLVMKVLCIFLLIILFRDPNKHTDYDCREP</sequence>
<feature type="transmembrane region" description="Helical" evidence="4">
    <location>
        <begin position="347"/>
        <end position="380"/>
    </location>
</feature>
<dbReference type="STRING" id="180498.A0A067LKJ4"/>
<reference evidence="6 7" key="1">
    <citation type="journal article" date="2014" name="PLoS ONE">
        <title>Global Analysis of Gene Expression Profiles in Physic Nut (Jatropha curcas L.) Seedlings Exposed to Salt Stress.</title>
        <authorList>
            <person name="Zhang L."/>
            <person name="Zhang C."/>
            <person name="Wu P."/>
            <person name="Chen Y."/>
            <person name="Li M."/>
            <person name="Jiang H."/>
            <person name="Wu G."/>
        </authorList>
    </citation>
    <scope>NUCLEOTIDE SEQUENCE [LARGE SCALE GENOMIC DNA]</scope>
    <source>
        <strain evidence="7">cv. GZQX0401</strain>
        <tissue evidence="6">Young leaves</tissue>
    </source>
</reference>
<evidence type="ECO:0000256" key="2">
    <source>
        <dbReference type="ARBA" id="ARBA00023033"/>
    </source>
</evidence>
<proteinExistence type="inferred from homology"/>
<dbReference type="GO" id="GO:0004497">
    <property type="term" value="F:monooxygenase activity"/>
    <property type="evidence" value="ECO:0007669"/>
    <property type="project" value="UniProtKB-KW"/>
</dbReference>